<name>A0A9D4V2W0_ADICA</name>
<dbReference type="AlphaFoldDB" id="A0A9D4V2W0"/>
<evidence type="ECO:0000313" key="2">
    <source>
        <dbReference type="EMBL" id="KAI5078765.1"/>
    </source>
</evidence>
<reference evidence="2" key="1">
    <citation type="submission" date="2021-01" db="EMBL/GenBank/DDBJ databases">
        <title>Adiantum capillus-veneris genome.</title>
        <authorList>
            <person name="Fang Y."/>
            <person name="Liao Q."/>
        </authorList>
    </citation>
    <scope>NUCLEOTIDE SEQUENCE</scope>
    <source>
        <strain evidence="2">H3</strain>
        <tissue evidence="2">Leaf</tissue>
    </source>
</reference>
<gene>
    <name evidence="2" type="ORF">GOP47_0006436</name>
</gene>
<proteinExistence type="predicted"/>
<comment type="caution">
    <text evidence="2">The sequence shown here is derived from an EMBL/GenBank/DDBJ whole genome shotgun (WGS) entry which is preliminary data.</text>
</comment>
<feature type="region of interest" description="Disordered" evidence="1">
    <location>
        <begin position="1"/>
        <end position="42"/>
    </location>
</feature>
<protein>
    <submittedName>
        <fullName evidence="2">Uncharacterized protein</fullName>
    </submittedName>
</protein>
<sequence>MGDVYTNVGQARGKSATRGRKELGSPAGREISLGEPGEKSKGSLEMKDTFAFFLPLPLPSPPLPLQLSDLYILHRSNSTSPAKTILQILQLLLLGSPQQTEFPGSYKA</sequence>
<organism evidence="2 3">
    <name type="scientific">Adiantum capillus-veneris</name>
    <name type="common">Maidenhair fern</name>
    <dbReference type="NCBI Taxonomy" id="13818"/>
    <lineage>
        <taxon>Eukaryota</taxon>
        <taxon>Viridiplantae</taxon>
        <taxon>Streptophyta</taxon>
        <taxon>Embryophyta</taxon>
        <taxon>Tracheophyta</taxon>
        <taxon>Polypodiopsida</taxon>
        <taxon>Polypodiidae</taxon>
        <taxon>Polypodiales</taxon>
        <taxon>Pteridineae</taxon>
        <taxon>Pteridaceae</taxon>
        <taxon>Vittarioideae</taxon>
        <taxon>Adiantum</taxon>
    </lineage>
</organism>
<evidence type="ECO:0000313" key="3">
    <source>
        <dbReference type="Proteomes" id="UP000886520"/>
    </source>
</evidence>
<dbReference type="Proteomes" id="UP000886520">
    <property type="component" value="Chromosome 6"/>
</dbReference>
<dbReference type="EMBL" id="JABFUD020000006">
    <property type="protein sequence ID" value="KAI5078765.1"/>
    <property type="molecule type" value="Genomic_DNA"/>
</dbReference>
<keyword evidence="3" id="KW-1185">Reference proteome</keyword>
<evidence type="ECO:0000256" key="1">
    <source>
        <dbReference type="SAM" id="MobiDB-lite"/>
    </source>
</evidence>
<accession>A0A9D4V2W0</accession>